<dbReference type="EnsemblPlants" id="Zm00001eb050900_T001">
    <property type="protein sequence ID" value="Zm00001eb050900_P001"/>
    <property type="gene ID" value="Zm00001eb050900"/>
</dbReference>
<protein>
    <submittedName>
        <fullName evidence="1">Uncharacterized protein</fullName>
    </submittedName>
</protein>
<dbReference type="Proteomes" id="UP000007305">
    <property type="component" value="Chromosome 1"/>
</dbReference>
<evidence type="ECO:0000313" key="2">
    <source>
        <dbReference type="Proteomes" id="UP000007305"/>
    </source>
</evidence>
<reference evidence="2" key="1">
    <citation type="submission" date="2015-12" db="EMBL/GenBank/DDBJ databases">
        <title>Update maize B73 reference genome by single molecule sequencing technologies.</title>
        <authorList>
            <consortium name="Maize Genome Sequencing Project"/>
            <person name="Ware D."/>
        </authorList>
    </citation>
    <scope>NUCLEOTIDE SEQUENCE [LARGE SCALE GENOMIC DNA]</scope>
    <source>
        <strain evidence="2">cv. B73</strain>
    </source>
</reference>
<keyword evidence="2" id="KW-1185">Reference proteome</keyword>
<dbReference type="Gramene" id="Zm00001eb050900_T001">
    <property type="protein sequence ID" value="Zm00001eb050900_P001"/>
    <property type="gene ID" value="Zm00001eb050900"/>
</dbReference>
<gene>
    <name evidence="1" type="primary">LOC103643710</name>
</gene>
<proteinExistence type="predicted"/>
<reference evidence="1" key="3">
    <citation type="submission" date="2021-05" db="UniProtKB">
        <authorList>
            <consortium name="EnsemblPlants"/>
        </authorList>
    </citation>
    <scope>IDENTIFICATION</scope>
    <source>
        <strain evidence="1">cv. B73</strain>
    </source>
</reference>
<dbReference type="AlphaFoldDB" id="A0A804M0Y6"/>
<organism evidence="1 2">
    <name type="scientific">Zea mays</name>
    <name type="common">Maize</name>
    <dbReference type="NCBI Taxonomy" id="4577"/>
    <lineage>
        <taxon>Eukaryota</taxon>
        <taxon>Viridiplantae</taxon>
        <taxon>Streptophyta</taxon>
        <taxon>Embryophyta</taxon>
        <taxon>Tracheophyta</taxon>
        <taxon>Spermatophyta</taxon>
        <taxon>Magnoliopsida</taxon>
        <taxon>Liliopsida</taxon>
        <taxon>Poales</taxon>
        <taxon>Poaceae</taxon>
        <taxon>PACMAD clade</taxon>
        <taxon>Panicoideae</taxon>
        <taxon>Andropogonodae</taxon>
        <taxon>Andropogoneae</taxon>
        <taxon>Tripsacinae</taxon>
        <taxon>Zea</taxon>
    </lineage>
</organism>
<reference evidence="1" key="2">
    <citation type="submission" date="2019-07" db="EMBL/GenBank/DDBJ databases">
        <authorList>
            <person name="Seetharam A."/>
            <person name="Woodhouse M."/>
            <person name="Cannon E."/>
        </authorList>
    </citation>
    <scope>NUCLEOTIDE SEQUENCE [LARGE SCALE GENOMIC DNA]</scope>
    <source>
        <strain evidence="1">cv. B73</strain>
    </source>
</reference>
<accession>A0A804M0Y6</accession>
<dbReference type="InParanoid" id="A0A804M0Y6"/>
<sequence>MHVWPCMHAYAYAGASQRVMNNAAVGAAVHRRAVLEGDALLVRALVGPLGDAVHPVVAQGHVEARHRLAAEVVAGDGQVLELRQQADALRHHAGQLVVGHVEHLQALHVSDALRQLPGELVVAEVQHPELLELADLRRDAGADAGVEEDELHQRVGHVADARRQAAGELGVGEHDDRRRGVGQALRRQGHVEAVVVGKQCVQVELPPEHGVGQVPVEAVEAQVQVLERRQRGEERREPAGEEVVAGVELVEEAHVLHGRRQRAVEAVGVEVDERDVGQEADVVGEEPGDAAVVEVDSGDGQDVRVVLRRRAEDAGVVAHEGPAPVGGQVLGVLDDGVLPRLERDVRRVEAIVERREGKRRRRRRRRWRWGRSREWLGDTWEEEAEEEDVSESSLLTLACWP</sequence>
<name>A0A804M0Y6_MAIZE</name>
<evidence type="ECO:0000313" key="1">
    <source>
        <dbReference type="EnsemblPlants" id="Zm00001eb050900_P001"/>
    </source>
</evidence>